<dbReference type="SUPFAM" id="SSF54001">
    <property type="entry name" value="Cysteine proteinases"/>
    <property type="match status" value="1"/>
</dbReference>
<keyword evidence="2" id="KW-0645">Protease</keyword>
<name>A0A2U1NWR9_ARTAN</name>
<dbReference type="Pfam" id="PF02902">
    <property type="entry name" value="Peptidase_C48"/>
    <property type="match status" value="1"/>
</dbReference>
<gene>
    <name evidence="5" type="ORF">CTI12_AA221260</name>
</gene>
<evidence type="ECO:0000256" key="3">
    <source>
        <dbReference type="ARBA" id="ARBA00022801"/>
    </source>
</evidence>
<dbReference type="InterPro" id="IPR003653">
    <property type="entry name" value="Peptidase_C48_C"/>
</dbReference>
<keyword evidence="6" id="KW-1185">Reference proteome</keyword>
<evidence type="ECO:0000256" key="2">
    <source>
        <dbReference type="ARBA" id="ARBA00022670"/>
    </source>
</evidence>
<dbReference type="EMBL" id="PKPP01002053">
    <property type="protein sequence ID" value="PWA77955.1"/>
    <property type="molecule type" value="Genomic_DNA"/>
</dbReference>
<evidence type="ECO:0000256" key="1">
    <source>
        <dbReference type="ARBA" id="ARBA00005234"/>
    </source>
</evidence>
<protein>
    <recommendedName>
        <fullName evidence="4">Ubiquitin-like protease family profile domain-containing protein</fullName>
    </recommendedName>
</protein>
<dbReference type="AlphaFoldDB" id="A0A2U1NWR9"/>
<evidence type="ECO:0000313" key="6">
    <source>
        <dbReference type="Proteomes" id="UP000245207"/>
    </source>
</evidence>
<evidence type="ECO:0000259" key="4">
    <source>
        <dbReference type="Pfam" id="PF02902"/>
    </source>
</evidence>
<comment type="similarity">
    <text evidence="1">Belongs to the peptidase C48 family.</text>
</comment>
<accession>A0A2U1NWR9</accession>
<comment type="caution">
    <text evidence="5">The sequence shown here is derived from an EMBL/GenBank/DDBJ whole genome shotgun (WGS) entry which is preliminary data.</text>
</comment>
<dbReference type="InterPro" id="IPR038765">
    <property type="entry name" value="Papain-like_cys_pep_sf"/>
</dbReference>
<organism evidence="5 6">
    <name type="scientific">Artemisia annua</name>
    <name type="common">Sweet wormwood</name>
    <dbReference type="NCBI Taxonomy" id="35608"/>
    <lineage>
        <taxon>Eukaryota</taxon>
        <taxon>Viridiplantae</taxon>
        <taxon>Streptophyta</taxon>
        <taxon>Embryophyta</taxon>
        <taxon>Tracheophyta</taxon>
        <taxon>Spermatophyta</taxon>
        <taxon>Magnoliopsida</taxon>
        <taxon>eudicotyledons</taxon>
        <taxon>Gunneridae</taxon>
        <taxon>Pentapetalae</taxon>
        <taxon>asterids</taxon>
        <taxon>campanulids</taxon>
        <taxon>Asterales</taxon>
        <taxon>Asteraceae</taxon>
        <taxon>Asteroideae</taxon>
        <taxon>Anthemideae</taxon>
        <taxon>Artemisiinae</taxon>
        <taxon>Artemisia</taxon>
    </lineage>
</organism>
<dbReference type="GO" id="GO:0006508">
    <property type="term" value="P:proteolysis"/>
    <property type="evidence" value="ECO:0007669"/>
    <property type="project" value="UniProtKB-KW"/>
</dbReference>
<dbReference type="Gene3D" id="3.40.395.10">
    <property type="entry name" value="Adenoviral Proteinase, Chain A"/>
    <property type="match status" value="1"/>
</dbReference>
<dbReference type="GO" id="GO:0008234">
    <property type="term" value="F:cysteine-type peptidase activity"/>
    <property type="evidence" value="ECO:0007669"/>
    <property type="project" value="InterPro"/>
</dbReference>
<evidence type="ECO:0000313" key="5">
    <source>
        <dbReference type="EMBL" id="PWA77955.1"/>
    </source>
</evidence>
<feature type="domain" description="Ubiquitin-like protease family profile" evidence="4">
    <location>
        <begin position="7"/>
        <end position="114"/>
    </location>
</feature>
<keyword evidence="3" id="KW-0378">Hydrolase</keyword>
<reference evidence="5 6" key="1">
    <citation type="journal article" date="2018" name="Mol. Plant">
        <title>The genome of Artemisia annua provides insight into the evolution of Asteraceae family and artemisinin biosynthesis.</title>
        <authorList>
            <person name="Shen Q."/>
            <person name="Zhang L."/>
            <person name="Liao Z."/>
            <person name="Wang S."/>
            <person name="Yan T."/>
            <person name="Shi P."/>
            <person name="Liu M."/>
            <person name="Fu X."/>
            <person name="Pan Q."/>
            <person name="Wang Y."/>
            <person name="Lv Z."/>
            <person name="Lu X."/>
            <person name="Zhang F."/>
            <person name="Jiang W."/>
            <person name="Ma Y."/>
            <person name="Chen M."/>
            <person name="Hao X."/>
            <person name="Li L."/>
            <person name="Tang Y."/>
            <person name="Lv G."/>
            <person name="Zhou Y."/>
            <person name="Sun X."/>
            <person name="Brodelius P.E."/>
            <person name="Rose J.K.C."/>
            <person name="Tang K."/>
        </authorList>
    </citation>
    <scope>NUCLEOTIDE SEQUENCE [LARGE SCALE GENOMIC DNA]</scope>
    <source>
        <strain evidence="6">cv. Huhao1</strain>
        <tissue evidence="5">Leaf</tissue>
    </source>
</reference>
<proteinExistence type="inferred from homology"/>
<dbReference type="Proteomes" id="UP000245207">
    <property type="component" value="Unassembled WGS sequence"/>
</dbReference>
<sequence length="144" mass="16806">MTTVFAKNPDDKTMHQVELAFFPIIAHEHFYLVVFNISKGTIVIIDNSPKAYDAKYKKECDVLKKLFSRYLASHNHEKAAEIASKKTMVMKVKWATKENVIDCGIFLMMHMEQYDVETAKNWNLELPKEGREQEIEIIKIIIKQ</sequence>
<dbReference type="OrthoDB" id="1736779at2759"/>